<sequence length="64" mass="7758">MSENRRRRRMEERGSMKFESNLEKEKKDKRIKIYGILALVLFFVIAVVAIFLKAWWEFRATYGT</sequence>
<organism evidence="2 3">
    <name type="scientific">Flagellimonas pacifica</name>
    <dbReference type="NCBI Taxonomy" id="1247520"/>
    <lineage>
        <taxon>Bacteria</taxon>
        <taxon>Pseudomonadati</taxon>
        <taxon>Bacteroidota</taxon>
        <taxon>Flavobacteriia</taxon>
        <taxon>Flavobacteriales</taxon>
        <taxon>Flavobacteriaceae</taxon>
        <taxon>Flagellimonas</taxon>
    </lineage>
</organism>
<keyword evidence="1" id="KW-0812">Transmembrane</keyword>
<dbReference type="RefSeq" id="WP_133067260.1">
    <property type="nucleotide sequence ID" value="NZ_OBEH01000005.1"/>
</dbReference>
<evidence type="ECO:0000313" key="3">
    <source>
        <dbReference type="Proteomes" id="UP000219048"/>
    </source>
</evidence>
<name>A0A285MVV1_9FLAO</name>
<dbReference type="AlphaFoldDB" id="A0A285MVV1"/>
<dbReference type="EMBL" id="OBEH01000005">
    <property type="protein sequence ID" value="SNZ01319.1"/>
    <property type="molecule type" value="Genomic_DNA"/>
</dbReference>
<keyword evidence="3" id="KW-1185">Reference proteome</keyword>
<accession>A0A285MVV1</accession>
<keyword evidence="1" id="KW-1133">Transmembrane helix</keyword>
<feature type="transmembrane region" description="Helical" evidence="1">
    <location>
        <begin position="33"/>
        <end position="56"/>
    </location>
</feature>
<proteinExistence type="predicted"/>
<gene>
    <name evidence="2" type="ORF">SAMN06265377_3157</name>
</gene>
<keyword evidence="1" id="KW-0472">Membrane</keyword>
<evidence type="ECO:0000313" key="2">
    <source>
        <dbReference type="EMBL" id="SNZ01319.1"/>
    </source>
</evidence>
<protein>
    <submittedName>
        <fullName evidence="2">Uncharacterized protein</fullName>
    </submittedName>
</protein>
<dbReference type="Proteomes" id="UP000219048">
    <property type="component" value="Unassembled WGS sequence"/>
</dbReference>
<evidence type="ECO:0000256" key="1">
    <source>
        <dbReference type="SAM" id="Phobius"/>
    </source>
</evidence>
<reference evidence="3" key="1">
    <citation type="submission" date="2017-09" db="EMBL/GenBank/DDBJ databases">
        <authorList>
            <person name="Varghese N."/>
            <person name="Submissions S."/>
        </authorList>
    </citation>
    <scope>NUCLEOTIDE SEQUENCE [LARGE SCALE GENOMIC DNA]</scope>
    <source>
        <strain evidence="3">DSM 25885</strain>
    </source>
</reference>